<dbReference type="PANTHER" id="PTHR21180">
    <property type="entry name" value="ENDONUCLEASE/EXONUCLEASE/PHOSPHATASE FAMILY DOMAIN-CONTAINING PROTEIN 1"/>
    <property type="match status" value="1"/>
</dbReference>
<feature type="domain" description="Helix-hairpin-helix DNA-binding motif class 1" evidence="2">
    <location>
        <begin position="149"/>
        <end position="168"/>
    </location>
</feature>
<dbReference type="Gene3D" id="3.10.560.10">
    <property type="entry name" value="Outer membrane lipoprotein wza domain like"/>
    <property type="match status" value="1"/>
</dbReference>
<dbReference type="EMBL" id="CP096649">
    <property type="protein sequence ID" value="UQK59546.1"/>
    <property type="molecule type" value="Genomic_DNA"/>
</dbReference>
<accession>A0A9E7IXJ0</accession>
<gene>
    <name evidence="3" type="ORF">M1R53_02565</name>
</gene>
<keyword evidence="4" id="KW-1185">Reference proteome</keyword>
<reference evidence="3" key="1">
    <citation type="submission" date="2022-04" db="EMBL/GenBank/DDBJ databases">
        <title>Complete genome sequences of Ezakiella coagulans and Fenollaria massiliensis.</title>
        <authorList>
            <person name="France M.T."/>
            <person name="Clifford J."/>
            <person name="Narina S."/>
            <person name="Rutt L."/>
            <person name="Ravel J."/>
        </authorList>
    </citation>
    <scope>NUCLEOTIDE SEQUENCE</scope>
    <source>
        <strain evidence="3">C0061C2</strain>
    </source>
</reference>
<dbReference type="GO" id="GO:0006281">
    <property type="term" value="P:DNA repair"/>
    <property type="evidence" value="ECO:0007669"/>
    <property type="project" value="InterPro"/>
</dbReference>
<keyword evidence="1" id="KW-0472">Membrane</keyword>
<dbReference type="KEGG" id="fms:M1R53_02565"/>
<evidence type="ECO:0000313" key="3">
    <source>
        <dbReference type="EMBL" id="UQK59546.1"/>
    </source>
</evidence>
<keyword evidence="1" id="KW-0812">Transmembrane</keyword>
<name>A0A9E7IXJ0_9FIRM</name>
<evidence type="ECO:0000313" key="4">
    <source>
        <dbReference type="Proteomes" id="UP000831151"/>
    </source>
</evidence>
<dbReference type="AlphaFoldDB" id="A0A9E7IXJ0"/>
<dbReference type="Proteomes" id="UP000831151">
    <property type="component" value="Chromosome"/>
</dbReference>
<proteinExistence type="predicted"/>
<dbReference type="InterPro" id="IPR010994">
    <property type="entry name" value="RuvA_2-like"/>
</dbReference>
<dbReference type="Gene3D" id="1.10.150.310">
    <property type="entry name" value="Tex RuvX-like domain-like"/>
    <property type="match status" value="1"/>
</dbReference>
<organism evidence="3 4">
    <name type="scientific">Fenollaria massiliensis</name>
    <dbReference type="NCBI Taxonomy" id="938288"/>
    <lineage>
        <taxon>Bacteria</taxon>
        <taxon>Bacillati</taxon>
        <taxon>Bacillota</taxon>
        <taxon>Clostridia</taxon>
        <taxon>Eubacteriales</taxon>
        <taxon>Fenollaria</taxon>
    </lineage>
</organism>
<sequence length="203" mass="22874">MDIDKIKKGIKIFLIILLIIFFINMMNKDFFNQNEKDVKVDKAFDTGSKDSLDESDDADAYIYAHITGEIKKPGVYKMKSGTRIDDLVKEAGGLTEDADIDQINLSEKLVDEERIIVPAKGEANETDETSHAASAVQSKKININKADLFELTSIPGVGEKTAQKIIDYREKKKFKKIEDVMNIDGIGENKFKNMKDYICVNGR</sequence>
<dbReference type="GO" id="GO:0015627">
    <property type="term" value="C:type II protein secretion system complex"/>
    <property type="evidence" value="ECO:0007669"/>
    <property type="project" value="TreeGrafter"/>
</dbReference>
<dbReference type="PANTHER" id="PTHR21180:SF32">
    <property type="entry name" value="ENDONUCLEASE_EXONUCLEASE_PHOSPHATASE FAMILY DOMAIN-CONTAINING PROTEIN 1"/>
    <property type="match status" value="1"/>
</dbReference>
<dbReference type="SUPFAM" id="SSF47781">
    <property type="entry name" value="RuvA domain 2-like"/>
    <property type="match status" value="1"/>
</dbReference>
<dbReference type="Pfam" id="PF12836">
    <property type="entry name" value="HHH_3"/>
    <property type="match status" value="1"/>
</dbReference>
<feature type="domain" description="Helix-hairpin-helix DNA-binding motif class 1" evidence="2">
    <location>
        <begin position="178"/>
        <end position="197"/>
    </location>
</feature>
<dbReference type="NCBIfam" id="TIGR00426">
    <property type="entry name" value="competence protein ComEA helix-hairpin-helix repeat region"/>
    <property type="match status" value="1"/>
</dbReference>
<protein>
    <submittedName>
        <fullName evidence="3">DUF655 domain-containing protein</fullName>
    </submittedName>
</protein>
<feature type="transmembrane region" description="Helical" evidence="1">
    <location>
        <begin position="9"/>
        <end position="26"/>
    </location>
</feature>
<keyword evidence="1" id="KW-1133">Transmembrane helix</keyword>
<dbReference type="InterPro" id="IPR003583">
    <property type="entry name" value="Hlx-hairpin-Hlx_DNA-bd_motif"/>
</dbReference>
<dbReference type="GO" id="GO:0003677">
    <property type="term" value="F:DNA binding"/>
    <property type="evidence" value="ECO:0007669"/>
    <property type="project" value="InterPro"/>
</dbReference>
<dbReference type="GO" id="GO:0015628">
    <property type="term" value="P:protein secretion by the type II secretion system"/>
    <property type="evidence" value="ECO:0007669"/>
    <property type="project" value="TreeGrafter"/>
</dbReference>
<dbReference type="RefSeq" id="WP_249242962.1">
    <property type="nucleotide sequence ID" value="NZ_CP096649.1"/>
</dbReference>
<dbReference type="InterPro" id="IPR004509">
    <property type="entry name" value="Competence_ComEA_HhH"/>
</dbReference>
<dbReference type="InterPro" id="IPR051675">
    <property type="entry name" value="Endo/Exo/Phosphatase_dom_1"/>
</dbReference>
<evidence type="ECO:0000256" key="1">
    <source>
        <dbReference type="SAM" id="Phobius"/>
    </source>
</evidence>
<dbReference type="SUPFAM" id="SSF142984">
    <property type="entry name" value="Nqo1 middle domain-like"/>
    <property type="match status" value="1"/>
</dbReference>
<dbReference type="InterPro" id="IPR019554">
    <property type="entry name" value="Soluble_ligand-bd"/>
</dbReference>
<dbReference type="Pfam" id="PF10531">
    <property type="entry name" value="SLBB"/>
    <property type="match status" value="1"/>
</dbReference>
<evidence type="ECO:0000259" key="2">
    <source>
        <dbReference type="SMART" id="SM00278"/>
    </source>
</evidence>
<dbReference type="SMART" id="SM00278">
    <property type="entry name" value="HhH1"/>
    <property type="match status" value="2"/>
</dbReference>